<protein>
    <recommendedName>
        <fullName evidence="1">DUF7041 domain-containing protein</fullName>
    </recommendedName>
</protein>
<dbReference type="PANTHER" id="PTHR33327">
    <property type="entry name" value="ENDONUCLEASE"/>
    <property type="match status" value="1"/>
</dbReference>
<dbReference type="AlphaFoldDB" id="A0A8X6QMQ3"/>
<organism evidence="2 3">
    <name type="scientific">Nephila pilipes</name>
    <name type="common">Giant wood spider</name>
    <name type="synonym">Nephila maculata</name>
    <dbReference type="NCBI Taxonomy" id="299642"/>
    <lineage>
        <taxon>Eukaryota</taxon>
        <taxon>Metazoa</taxon>
        <taxon>Ecdysozoa</taxon>
        <taxon>Arthropoda</taxon>
        <taxon>Chelicerata</taxon>
        <taxon>Arachnida</taxon>
        <taxon>Araneae</taxon>
        <taxon>Araneomorphae</taxon>
        <taxon>Entelegynae</taxon>
        <taxon>Araneoidea</taxon>
        <taxon>Nephilidae</taxon>
        <taxon>Nephila</taxon>
    </lineage>
</organism>
<dbReference type="EMBL" id="BMAW01034250">
    <property type="protein sequence ID" value="GFU34378.1"/>
    <property type="molecule type" value="Genomic_DNA"/>
</dbReference>
<keyword evidence="3" id="KW-1185">Reference proteome</keyword>
<feature type="domain" description="DUF7041" evidence="1">
    <location>
        <begin position="25"/>
        <end position="80"/>
    </location>
</feature>
<comment type="caution">
    <text evidence="2">The sequence shown here is derived from an EMBL/GenBank/DDBJ whole genome shotgun (WGS) entry which is preliminary data.</text>
</comment>
<proteinExistence type="predicted"/>
<dbReference type="InterPro" id="IPR055469">
    <property type="entry name" value="DUF7041"/>
</dbReference>
<evidence type="ECO:0000313" key="2">
    <source>
        <dbReference type="EMBL" id="GFU34378.1"/>
    </source>
</evidence>
<evidence type="ECO:0000259" key="1">
    <source>
        <dbReference type="Pfam" id="PF23055"/>
    </source>
</evidence>
<dbReference type="Pfam" id="PF23055">
    <property type="entry name" value="DUF7041"/>
    <property type="match status" value="1"/>
</dbReference>
<name>A0A8X6QMQ3_NEPPI</name>
<evidence type="ECO:0000313" key="3">
    <source>
        <dbReference type="Proteomes" id="UP000887013"/>
    </source>
</evidence>
<gene>
    <name evidence="2" type="primary">AVEN_71069_1</name>
    <name evidence="2" type="ORF">NPIL_136921</name>
</gene>
<accession>A0A8X6QMQ3</accession>
<reference evidence="2" key="1">
    <citation type="submission" date="2020-08" db="EMBL/GenBank/DDBJ databases">
        <title>Multicomponent nature underlies the extraordinary mechanical properties of spider dragline silk.</title>
        <authorList>
            <person name="Kono N."/>
            <person name="Nakamura H."/>
            <person name="Mori M."/>
            <person name="Yoshida Y."/>
            <person name="Ohtoshi R."/>
            <person name="Malay A.D."/>
            <person name="Moran D.A.P."/>
            <person name="Tomita M."/>
            <person name="Numata K."/>
            <person name="Arakawa K."/>
        </authorList>
    </citation>
    <scope>NUCLEOTIDE SEQUENCE</scope>
</reference>
<dbReference type="Proteomes" id="UP000887013">
    <property type="component" value="Unassembled WGS sequence"/>
</dbReference>
<sequence length="152" mass="17360">MFNYEEADISNTKQGASISRGTFKIPNFRDDDLEPWSYKIKSQFIMAGITSESSKFHSVVSALRSNVISCVLRVLLKFLQQLKLRTGLSNILLRFHSSRLSLLPKDIQKGDKRTSLMLNKMRYLAPENVEDDILQILSLEKLPVYLHQVVSG</sequence>
<dbReference type="PANTHER" id="PTHR33327:SF3">
    <property type="entry name" value="RNA-DIRECTED DNA POLYMERASE"/>
    <property type="match status" value="1"/>
</dbReference>